<name>C3Y7P0_BRAFL</name>
<evidence type="ECO:0000313" key="3">
    <source>
        <dbReference type="EMBL" id="EEN63868.1"/>
    </source>
</evidence>
<feature type="region of interest" description="Disordered" evidence="1">
    <location>
        <begin position="1125"/>
        <end position="1159"/>
    </location>
</feature>
<dbReference type="InParanoid" id="C3Y7P0"/>
<evidence type="ECO:0000256" key="2">
    <source>
        <dbReference type="SAM" id="SignalP"/>
    </source>
</evidence>
<sequence length="2052" mass="230814">MVGFKEPVFLHLVLLLLLLPDSATSVFLNFKKGVDYKYRIDTESKLSNVENPFHLGAQVSFQHLLDTDKGQECLLKVHSIIWRHVNDRAVATDQYDFSKWFSFEISGRGEIFNVWYPPDEKPEVINIKKGIVSFFAGKLHHNHEVGKANDDRWSYVTNETGHEGDHLATYSAEPHEGGIKFTKQREGHPAFQHKSDTRLHKELYFKKDGEVPHRVLIKEKFSSPRENQPGFDVHEGSRGGSFVNEPEEMEIPEMSTSAESEFTLIGLSHSKPAPRPDGLYQDAITISQHKHKVPTGPRLNLTEVRKPIQQDLTCLRKLILKRDCSLTITIQSRLLPVCVGSAKRLDKYHLMDAVADQHTDFTDDLVIDYVLLADEPDKELIERVLVHYVGIDEPIPHRFIRTLENLAFFPDEYDEVYLIASVNQRCLLVLGAIVENMLKHGHHETAGRVVGRMEADLGVHDPWEERQKRSTMSEEELEFHDFERVTLLEALGNAAQPSSFEHLMSYTNQTSAPPLLRRTGLHAMRGYHHQEAADRLQKSAMTDENEQVRYEANLYYQAHPYGQRLPHDHPHIGPEFKNVTSPALQNPLLPMRQRTKRGFWEGINFQLQAPGVDWRKILGSTSIGASFGVIIKNGLDLAIAPLEGSMKIEIHDEVYARVHLGVLGVNLDVFVVRLCFIGHTWYNLNLLQEFEVGTVTDITSRFDDVVMMIKDVVVYVLDILGKYDPNVWPPTIRPMVRAVLGIVNKINKIRNDINTFYTLVTMTVTVDLPWAADQIWDSVVTLVGALDDVYSNPKGALADIFKCIFRFAQAAYTLFQRKNQLQAIVYPNGHFPDWFNLAEMVRQAKHNLTTAMAESRTEMDAWMARAKKDPIAAYIGMHESKLKQIVKVELELAMQRLHDSMDPMDGVADDFRDDYDRGITLVTALKDAYVVLDEHYKKVKAMYVRLFGARAHVKFPRKVNSAKGGGCPGGFYPTTHNGKYFNWEGIDLEASASTTLYSPFTGMMKKNVTGTVTINCTDSNALGMMAFITNISPNATLFADPNATEVEVFGGQPIGTVLPSGCNNHIHFAVYRTAVPPKWLPGGWMDVTKLLEPRGIELPVWTQDCDDYKVVYKFKTLASGSVVGLAGRSNQNTSPTRTASQPDTSSVKTMSARSGKKRKKRALFNGKQIGMNQQQGMSLVMPGVNGSGPTTFQFGSTTINDLLTVLQGLGMNDSYNALNDVADSLTIYCCLLCHPKLLLLNKPCKRADTMTFAQLQNELALRYEDSNGTRDELVARMKTSNANYCPFLTMKMPPNVFCTFSDMCLGISCCVELQMWRFFKTVKAHATFNISTFTFSFGIETAGIDPFLYEYQIISEKFWGETKEIDTGIDLDFTGESPMRLKMRIMMEYYKPALFYLTFSVGTCGDECLPFFVLLNRAPIPLPTRGENGTVVWPSVNMTTLAQSAMSSAQLARVTAEALHMLGLPIDLIQGKLQCALPNQLTEAKLKYKITSYGLSLIGNNTVLTKRLKDHEMTCKNESGTALAKLPLVPWNMINYTYCRLESSCLDIRCCIEVGIPLLNWTWVFNAKVHLDVCNYEIVVAFETLEQRLLFLNDFAWGVQQNVKLAEGVTIEVKVTRDNVNYTIDVGARICSDYKCYNTRTFIVQYKAPIPECDMVEINATTVQRFLTSAGSQVHQDLVDVIIKSFGLNDIFVPAGQTAEMPGSNTNSTRRRRDTNLSYLPDDTTCEVNSACNGLDCVVDMNLLNYTTVSAGLAVSFDYCNLQFNIHMGNWSYTLTLMTYTWGQVQEKKIGDELQLKYSIRKNSSPTVYVVNFEAKLCINVTCTETVQLLNNLEIPEPVCNASLTDTLGVDSVDELEQYVQQNGLAAGDVLPPTARETLLNTLQLTHFFEETPCVRPRVLQEGYAGRDNCPDMNNPTLPDAMACTVQPDCLGVSCCVDMDLQLLTLTTTAAVELDICNFTLNLRIGKLNFHQVLFLYQWGSEVTININQTVVMTYSIRQDDAENRFAITLKLTLSIDGQVTAEYYLLRNSFMPKVTCDPNAPMTSLSKSCGF</sequence>
<feature type="signal peptide" evidence="2">
    <location>
        <begin position="1"/>
        <end position="25"/>
    </location>
</feature>
<dbReference type="InterPro" id="IPR011030">
    <property type="entry name" value="Lipovitellin_superhlx_dom"/>
</dbReference>
<accession>C3Y7P0</accession>
<dbReference type="Gene3D" id="1.25.10.20">
    <property type="entry name" value="Vitellinogen, superhelical"/>
    <property type="match status" value="1"/>
</dbReference>
<feature type="region of interest" description="Disordered" evidence="1">
    <location>
        <begin position="224"/>
        <end position="243"/>
    </location>
</feature>
<reference evidence="3" key="1">
    <citation type="journal article" date="2008" name="Nature">
        <title>The amphioxus genome and the evolution of the chordate karyotype.</title>
        <authorList>
            <consortium name="US DOE Joint Genome Institute (JGI-PGF)"/>
            <person name="Putnam N.H."/>
            <person name="Butts T."/>
            <person name="Ferrier D.E.K."/>
            <person name="Furlong R.F."/>
            <person name="Hellsten U."/>
            <person name="Kawashima T."/>
            <person name="Robinson-Rechavi M."/>
            <person name="Shoguchi E."/>
            <person name="Terry A."/>
            <person name="Yu J.-K."/>
            <person name="Benito-Gutierrez E.L."/>
            <person name="Dubchak I."/>
            <person name="Garcia-Fernandez J."/>
            <person name="Gibson-Brown J.J."/>
            <person name="Grigoriev I.V."/>
            <person name="Horton A.C."/>
            <person name="de Jong P.J."/>
            <person name="Jurka J."/>
            <person name="Kapitonov V.V."/>
            <person name="Kohara Y."/>
            <person name="Kuroki Y."/>
            <person name="Lindquist E."/>
            <person name="Lucas S."/>
            <person name="Osoegawa K."/>
            <person name="Pennacchio L.A."/>
            <person name="Salamov A.A."/>
            <person name="Satou Y."/>
            <person name="Sauka-Spengler T."/>
            <person name="Schmutz J."/>
            <person name="Shin-I T."/>
            <person name="Toyoda A."/>
            <person name="Bronner-Fraser M."/>
            <person name="Fujiyama A."/>
            <person name="Holland L.Z."/>
            <person name="Holland P.W.H."/>
            <person name="Satoh N."/>
            <person name="Rokhsar D.S."/>
        </authorList>
    </citation>
    <scope>NUCLEOTIDE SEQUENCE [LARGE SCALE GENOMIC DNA]</scope>
    <source>
        <strain evidence="3">S238N-H82</strain>
        <tissue evidence="3">Testes</tissue>
    </source>
</reference>
<feature type="compositionally biased region" description="Polar residues" evidence="1">
    <location>
        <begin position="1128"/>
        <end position="1152"/>
    </location>
</feature>
<dbReference type="SUPFAM" id="SSF56968">
    <property type="entry name" value="Lipovitellin-phosvitin complex, beta-sheet shell regions"/>
    <property type="match status" value="1"/>
</dbReference>
<gene>
    <name evidence="3" type="ORF">BRAFLDRAFT_64067</name>
</gene>
<dbReference type="Gene3D" id="2.70.70.10">
    <property type="entry name" value="Glucose Permease (Domain IIA)"/>
    <property type="match status" value="1"/>
</dbReference>
<protein>
    <submittedName>
        <fullName evidence="3">Uncharacterized protein</fullName>
    </submittedName>
</protein>
<dbReference type="InterPro" id="IPR015819">
    <property type="entry name" value="Lipid_transp_b-sht_shell"/>
</dbReference>
<evidence type="ECO:0000256" key="1">
    <source>
        <dbReference type="SAM" id="MobiDB-lite"/>
    </source>
</evidence>
<feature type="chain" id="PRO_5002935290" evidence="2">
    <location>
        <begin position="26"/>
        <end position="2052"/>
    </location>
</feature>
<dbReference type="FunFam" id="2.70.70.10:FF:000069">
    <property type="entry name" value="Uncharacterized protein"/>
    <property type="match status" value="1"/>
</dbReference>
<dbReference type="FunFam" id="2.30.230.10:FF:000026">
    <property type="entry name" value="Uncharacterized protein"/>
    <property type="match status" value="1"/>
</dbReference>
<organism>
    <name type="scientific">Branchiostoma floridae</name>
    <name type="common">Florida lancelet</name>
    <name type="synonym">Amphioxus</name>
    <dbReference type="NCBI Taxonomy" id="7739"/>
    <lineage>
        <taxon>Eukaryota</taxon>
        <taxon>Metazoa</taxon>
        <taxon>Chordata</taxon>
        <taxon>Cephalochordata</taxon>
        <taxon>Leptocardii</taxon>
        <taxon>Amphioxiformes</taxon>
        <taxon>Branchiostomatidae</taxon>
        <taxon>Branchiostoma</taxon>
    </lineage>
</organism>
<dbReference type="Gene3D" id="2.30.230.10">
    <property type="entry name" value="Lipovitellin, beta-sheet shell regions, chain A"/>
    <property type="match status" value="1"/>
</dbReference>
<dbReference type="EMBL" id="GG666489">
    <property type="protein sequence ID" value="EEN63868.1"/>
    <property type="molecule type" value="Genomic_DNA"/>
</dbReference>
<dbReference type="InterPro" id="IPR015816">
    <property type="entry name" value="Vitellinogen_b-sht_N"/>
</dbReference>
<dbReference type="GO" id="GO:0005319">
    <property type="term" value="F:lipid transporter activity"/>
    <property type="evidence" value="ECO:0007669"/>
    <property type="project" value="InterPro"/>
</dbReference>
<dbReference type="InterPro" id="IPR011055">
    <property type="entry name" value="Dup_hybrid_motif"/>
</dbReference>
<proteinExistence type="predicted"/>
<keyword evidence="2" id="KW-0732">Signal</keyword>